<dbReference type="Proteomes" id="UP000007115">
    <property type="component" value="Unassembled WGS sequence"/>
</dbReference>
<sequence>MPATLSHIKANLAKWNGLGHRVGIQVLHKWDTVPKGQTVLARHSGMSEKTLKELVEPVVCDVVPKELLCLTSAFNNGTTRELISDEVELLDKISPRPMEAISFSSSFSANLLSVENKTQNLISPDEMVAGYLEEKKTKSLINKMTNARFCRFLLAAGTIG</sequence>
<dbReference type="HOGENOM" id="CLU_1652389_0_0_1"/>
<dbReference type="AlphaFoldDB" id="G9MTQ4"/>
<evidence type="ECO:0000313" key="1">
    <source>
        <dbReference type="EMBL" id="EHK22404.1"/>
    </source>
</evidence>
<proteinExistence type="predicted"/>
<name>G9MTQ4_HYPVG</name>
<reference evidence="1 2" key="1">
    <citation type="journal article" date="2011" name="Genome Biol.">
        <title>Comparative genome sequence analysis underscores mycoparasitism as the ancestral life style of Trichoderma.</title>
        <authorList>
            <person name="Kubicek C.P."/>
            <person name="Herrera-Estrella A."/>
            <person name="Seidl-Seiboth V."/>
            <person name="Martinez D.A."/>
            <person name="Druzhinina I.S."/>
            <person name="Thon M."/>
            <person name="Zeilinger S."/>
            <person name="Casas-Flores S."/>
            <person name="Horwitz B.A."/>
            <person name="Mukherjee P.K."/>
            <person name="Mukherjee M."/>
            <person name="Kredics L."/>
            <person name="Alcaraz L.D."/>
            <person name="Aerts A."/>
            <person name="Antal Z."/>
            <person name="Atanasova L."/>
            <person name="Cervantes-Badillo M.G."/>
            <person name="Challacombe J."/>
            <person name="Chertkov O."/>
            <person name="McCluskey K."/>
            <person name="Coulpier F."/>
            <person name="Deshpande N."/>
            <person name="von Doehren H."/>
            <person name="Ebbole D.J."/>
            <person name="Esquivel-Naranjo E.U."/>
            <person name="Fekete E."/>
            <person name="Flipphi M."/>
            <person name="Glaser F."/>
            <person name="Gomez-Rodriguez E.Y."/>
            <person name="Gruber S."/>
            <person name="Han C."/>
            <person name="Henrissat B."/>
            <person name="Hermosa R."/>
            <person name="Hernandez-Onate M."/>
            <person name="Karaffa L."/>
            <person name="Kosti I."/>
            <person name="Le Crom S."/>
            <person name="Lindquist E."/>
            <person name="Lucas S."/>
            <person name="Luebeck M."/>
            <person name="Luebeck P.S."/>
            <person name="Margeot A."/>
            <person name="Metz B."/>
            <person name="Misra M."/>
            <person name="Nevalainen H."/>
            <person name="Omann M."/>
            <person name="Packer N."/>
            <person name="Perrone G."/>
            <person name="Uresti-Rivera E.E."/>
            <person name="Salamov A."/>
            <person name="Schmoll M."/>
            <person name="Seiboth B."/>
            <person name="Shapiro H."/>
            <person name="Sukno S."/>
            <person name="Tamayo-Ramos J.A."/>
            <person name="Tisch D."/>
            <person name="Wiest A."/>
            <person name="Wilkinson H.H."/>
            <person name="Zhang M."/>
            <person name="Coutinho P.M."/>
            <person name="Kenerley C.M."/>
            <person name="Monte E."/>
            <person name="Baker S.E."/>
            <person name="Grigoriev I.V."/>
        </authorList>
    </citation>
    <scope>NUCLEOTIDE SEQUENCE [LARGE SCALE GENOMIC DNA]</scope>
    <source>
        <strain evidence="2">Gv29-8 / FGSC 10586</strain>
    </source>
</reference>
<dbReference type="VEuPathDB" id="FungiDB:TRIVIDRAFT_221683"/>
<accession>G9MTQ4</accession>
<keyword evidence="2" id="KW-1185">Reference proteome</keyword>
<dbReference type="EMBL" id="ABDF02000006">
    <property type="protein sequence ID" value="EHK22404.1"/>
    <property type="molecule type" value="Genomic_DNA"/>
</dbReference>
<comment type="caution">
    <text evidence="1">The sequence shown here is derived from an EMBL/GenBank/DDBJ whole genome shotgun (WGS) entry which is preliminary data.</text>
</comment>
<organism evidence="1 2">
    <name type="scientific">Hypocrea virens (strain Gv29-8 / FGSC 10586)</name>
    <name type="common">Gliocladium virens</name>
    <name type="synonym">Trichoderma virens</name>
    <dbReference type="NCBI Taxonomy" id="413071"/>
    <lineage>
        <taxon>Eukaryota</taxon>
        <taxon>Fungi</taxon>
        <taxon>Dikarya</taxon>
        <taxon>Ascomycota</taxon>
        <taxon>Pezizomycotina</taxon>
        <taxon>Sordariomycetes</taxon>
        <taxon>Hypocreomycetidae</taxon>
        <taxon>Hypocreales</taxon>
        <taxon>Hypocreaceae</taxon>
        <taxon>Trichoderma</taxon>
    </lineage>
</organism>
<evidence type="ECO:0000313" key="2">
    <source>
        <dbReference type="Proteomes" id="UP000007115"/>
    </source>
</evidence>
<gene>
    <name evidence="1" type="ORF">TRIVIDRAFT_221683</name>
</gene>
<dbReference type="InParanoid" id="G9MTQ4"/>
<dbReference type="GeneID" id="25791576"/>
<dbReference type="RefSeq" id="XP_013956627.1">
    <property type="nucleotide sequence ID" value="XM_014101152.1"/>
</dbReference>
<dbReference type="STRING" id="413071.G9MTQ4"/>
<protein>
    <submittedName>
        <fullName evidence="1">Uncharacterized protein</fullName>
    </submittedName>
</protein>